<dbReference type="Proteomes" id="UP001235030">
    <property type="component" value="Chromosome"/>
</dbReference>
<organism evidence="1 2">
    <name type="scientific">Terrisporobacter mayombei</name>
    <dbReference type="NCBI Taxonomy" id="1541"/>
    <lineage>
        <taxon>Bacteria</taxon>
        <taxon>Bacillati</taxon>
        <taxon>Bacillota</taxon>
        <taxon>Clostridia</taxon>
        <taxon>Peptostreptococcales</taxon>
        <taxon>Peptostreptococcaceae</taxon>
        <taxon>Terrisporobacter</taxon>
    </lineage>
</organism>
<sequence>MKKILMLILSIILGVNVTGCNINISSKNVKIISASGLPAVTMCKLAKEEDKIEKGYKTTYTFGSDEETEKVLYNEEYDIALVPTDMAAKVYNKNSNYEICASIGQGSYYLVTTDSSITGFNNTLVNKDVAILEKNSMIDTTVKSILKENNVNESLVNYRYVNSAPELVTALASGTVRTGVVPETYLTTLLYKHSGLKILTSTNDAYDKTFNTQGGYPQFSVIVKKDFVKNNKKFVDKFLSKIKESIDFVNTNPLQAGAYGEEFKISVKPQVLSKAIKRCNLKFKEVDEFKKNYEEFFAILYDYNNEVVGGKVPDDSIYYK</sequence>
<accession>A0ABY9Q9W8</accession>
<evidence type="ECO:0000313" key="2">
    <source>
        <dbReference type="Proteomes" id="UP001235030"/>
    </source>
</evidence>
<dbReference type="PANTHER" id="PTHR30024:SF46">
    <property type="entry name" value="ABC TRANSPORTER, SUBSTRATE-BINDING LIPOPROTEIN"/>
    <property type="match status" value="1"/>
</dbReference>
<proteinExistence type="predicted"/>
<name>A0ABY9Q9W8_9FIRM</name>
<gene>
    <name evidence="1" type="ORF">TEMA_38030</name>
</gene>
<dbReference type="InterPro" id="IPR027024">
    <property type="entry name" value="UCP027386_ABC_sbc_TM0202"/>
</dbReference>
<dbReference type="RefSeq" id="WP_228106145.1">
    <property type="nucleotide sequence ID" value="NZ_CP101637.1"/>
</dbReference>
<dbReference type="Gene3D" id="3.40.190.10">
    <property type="entry name" value="Periplasmic binding protein-like II"/>
    <property type="match status" value="2"/>
</dbReference>
<dbReference type="EMBL" id="CP101637">
    <property type="protein sequence ID" value="WMT83292.1"/>
    <property type="molecule type" value="Genomic_DNA"/>
</dbReference>
<evidence type="ECO:0000313" key="1">
    <source>
        <dbReference type="EMBL" id="WMT83292.1"/>
    </source>
</evidence>
<keyword evidence="2" id="KW-1185">Reference proteome</keyword>
<reference evidence="1 2" key="1">
    <citation type="submission" date="2022-07" db="EMBL/GenBank/DDBJ databases">
        <title>Genome sequence of Terrisporobacter mayombei DSM6539.</title>
        <authorList>
            <person name="Boeer T."/>
            <person name="Bengelsdorf F.R."/>
            <person name="Daniel R."/>
            <person name="Poehlein A."/>
        </authorList>
    </citation>
    <scope>NUCLEOTIDE SEQUENCE [LARGE SCALE GENOMIC DNA]</scope>
    <source>
        <strain evidence="1 2">DSM 6539</strain>
    </source>
</reference>
<dbReference type="PIRSF" id="PIRSF027386">
    <property type="entry name" value="UCP027386_ABC_sbc_TM0202"/>
    <property type="match status" value="1"/>
</dbReference>
<dbReference type="PANTHER" id="PTHR30024">
    <property type="entry name" value="ALIPHATIC SULFONATES-BINDING PROTEIN-RELATED"/>
    <property type="match status" value="1"/>
</dbReference>
<dbReference type="Pfam" id="PF12974">
    <property type="entry name" value="Phosphonate-bd"/>
    <property type="match status" value="1"/>
</dbReference>
<evidence type="ECO:0008006" key="3">
    <source>
        <dbReference type="Google" id="ProtNLM"/>
    </source>
</evidence>
<dbReference type="SUPFAM" id="SSF53850">
    <property type="entry name" value="Periplasmic binding protein-like II"/>
    <property type="match status" value="1"/>
</dbReference>
<protein>
    <recommendedName>
        <fullName evidence="3">ABC transporter substrate-binding protein</fullName>
    </recommendedName>
</protein>